<protein>
    <submittedName>
        <fullName evidence="1">Uncharacterized protein</fullName>
    </submittedName>
</protein>
<dbReference type="EMBL" id="ACYG01000027">
    <property type="protein sequence ID" value="EEV17322.1"/>
    <property type="molecule type" value="Genomic_DNA"/>
</dbReference>
<name>C8PIF7_9BACT</name>
<comment type="caution">
    <text evidence="1">The sequence shown here is derived from an EMBL/GenBank/DDBJ whole genome shotgun (WGS) entry which is preliminary data.</text>
</comment>
<dbReference type="Proteomes" id="UP000005709">
    <property type="component" value="Unassembled WGS sequence"/>
</dbReference>
<reference evidence="1 2" key="1">
    <citation type="submission" date="2009-07" db="EMBL/GenBank/DDBJ databases">
        <authorList>
            <person name="Madupu R."/>
            <person name="Sebastian Y."/>
            <person name="Durkin A.S."/>
            <person name="Torralba M."/>
            <person name="Methe B."/>
            <person name="Sutton G.G."/>
            <person name="Strausberg R.L."/>
            <person name="Nelson K.E."/>
        </authorList>
    </citation>
    <scope>NUCLEOTIDE SEQUENCE [LARGE SCALE GENOMIC DNA]</scope>
    <source>
        <strain evidence="1 2">RM3268</strain>
    </source>
</reference>
<organism evidence="1 2">
    <name type="scientific">Campylobacter gracilis RM3268</name>
    <dbReference type="NCBI Taxonomy" id="553220"/>
    <lineage>
        <taxon>Bacteria</taxon>
        <taxon>Pseudomonadati</taxon>
        <taxon>Campylobacterota</taxon>
        <taxon>Epsilonproteobacteria</taxon>
        <taxon>Campylobacterales</taxon>
        <taxon>Campylobacteraceae</taxon>
        <taxon>Campylobacter</taxon>
    </lineage>
</organism>
<evidence type="ECO:0000313" key="2">
    <source>
        <dbReference type="Proteomes" id="UP000005709"/>
    </source>
</evidence>
<gene>
    <name evidence="1" type="ORF">CAMGR0001_1618</name>
</gene>
<dbReference type="AlphaFoldDB" id="C8PIF7"/>
<proteinExistence type="predicted"/>
<evidence type="ECO:0000313" key="1">
    <source>
        <dbReference type="EMBL" id="EEV17322.1"/>
    </source>
</evidence>
<sequence>MRGDGILLLRHGVLSRVFQRREILFRLGMTMRNSIPLRRCEISVLRRCGLFKFDAACDAPECPFKS</sequence>
<accession>C8PIF7</accession>
<keyword evidence="2" id="KW-1185">Reference proteome</keyword>